<reference evidence="2" key="1">
    <citation type="journal article" date="2019" name="Int. J. Syst. Evol. Microbiol.">
        <title>The Global Catalogue of Microorganisms (GCM) 10K type strain sequencing project: providing services to taxonomists for standard genome sequencing and annotation.</title>
        <authorList>
            <consortium name="The Broad Institute Genomics Platform"/>
            <consortium name="The Broad Institute Genome Sequencing Center for Infectious Disease"/>
            <person name="Wu L."/>
            <person name="Ma J."/>
        </authorList>
    </citation>
    <scope>NUCLEOTIDE SEQUENCE [LARGE SCALE GENOMIC DNA]</scope>
    <source>
        <strain evidence="2">CGMCC 1.15342</strain>
    </source>
</reference>
<sequence length="160" mass="19670">MLYIEDKVMKKLLICIAAFVFLLGSTFDANAQKRGKGHWEKERKEYAKHHKKRERDFHGDAKYNHSYRKHYDRRDHAYRKYVKQKGLRYRDHDAWYYGKRFHYRTEYVYFPAYRTYYDPYRRGYVYRRNHAWVFAPTMPSFMVGLNVDALNVQFTATVPL</sequence>
<evidence type="ECO:0000313" key="1">
    <source>
        <dbReference type="EMBL" id="GGC16264.1"/>
    </source>
</evidence>
<protein>
    <recommendedName>
        <fullName evidence="3">Nickel/cobalt transporter regulator</fullName>
    </recommendedName>
</protein>
<keyword evidence="2" id="KW-1185">Reference proteome</keyword>
<evidence type="ECO:0008006" key="3">
    <source>
        <dbReference type="Google" id="ProtNLM"/>
    </source>
</evidence>
<gene>
    <name evidence="1" type="ORF">GCM10011386_05100</name>
</gene>
<dbReference type="EMBL" id="BMIK01000001">
    <property type="protein sequence ID" value="GGC16264.1"/>
    <property type="molecule type" value="Genomic_DNA"/>
</dbReference>
<dbReference type="Proteomes" id="UP000597338">
    <property type="component" value="Unassembled WGS sequence"/>
</dbReference>
<name>A0ABQ1L0F7_9SPHI</name>
<evidence type="ECO:0000313" key="2">
    <source>
        <dbReference type="Proteomes" id="UP000597338"/>
    </source>
</evidence>
<organism evidence="1 2">
    <name type="scientific">Parapedobacter defluvii</name>
    <dbReference type="NCBI Taxonomy" id="2045106"/>
    <lineage>
        <taxon>Bacteria</taxon>
        <taxon>Pseudomonadati</taxon>
        <taxon>Bacteroidota</taxon>
        <taxon>Sphingobacteriia</taxon>
        <taxon>Sphingobacteriales</taxon>
        <taxon>Sphingobacteriaceae</taxon>
        <taxon>Parapedobacter</taxon>
    </lineage>
</organism>
<accession>A0ABQ1L0F7</accession>
<comment type="caution">
    <text evidence="1">The sequence shown here is derived from an EMBL/GenBank/DDBJ whole genome shotgun (WGS) entry which is preliminary data.</text>
</comment>
<proteinExistence type="predicted"/>